<evidence type="ECO:0000313" key="3">
    <source>
        <dbReference type="EMBL" id="TKK85005.1"/>
    </source>
</evidence>
<dbReference type="InterPro" id="IPR009078">
    <property type="entry name" value="Ferritin-like_SF"/>
</dbReference>
<proteinExistence type="predicted"/>
<evidence type="ECO:0000256" key="1">
    <source>
        <dbReference type="SAM" id="MobiDB-lite"/>
    </source>
</evidence>
<dbReference type="RefSeq" id="WP_137250039.1">
    <property type="nucleotide sequence ID" value="NZ_SZQA01000031.1"/>
</dbReference>
<organism evidence="3 4">
    <name type="scientific">Herbidospora galbida</name>
    <dbReference type="NCBI Taxonomy" id="2575442"/>
    <lineage>
        <taxon>Bacteria</taxon>
        <taxon>Bacillati</taxon>
        <taxon>Actinomycetota</taxon>
        <taxon>Actinomycetes</taxon>
        <taxon>Streptosporangiales</taxon>
        <taxon>Streptosporangiaceae</taxon>
        <taxon>Herbidospora</taxon>
    </lineage>
</organism>
<comment type="caution">
    <text evidence="3">The sequence shown here is derived from an EMBL/GenBank/DDBJ whole genome shotgun (WGS) entry which is preliminary data.</text>
</comment>
<feature type="domain" description="DUF4439" evidence="2">
    <location>
        <begin position="6"/>
        <end position="134"/>
    </location>
</feature>
<name>A0A4U3M7R1_9ACTN</name>
<sequence>MSASVALSKALAAEHAAVYAYGVIGAKTTGALRVRATTGFDAHRARRDQLRTLMRRRGETPAEPGTYQLPFEVATAAQAARLAAYIEERVCAAYVELSADTDPGLRRLAVLATQEAAVRGFGWQPQISAFPGMPGLDHAVSTPAVTQPTPMRPNSGEPVVPQQPQEPATLPAPEAGPTP</sequence>
<dbReference type="Proteomes" id="UP000308705">
    <property type="component" value="Unassembled WGS sequence"/>
</dbReference>
<keyword evidence="4" id="KW-1185">Reference proteome</keyword>
<dbReference type="SUPFAM" id="SSF47240">
    <property type="entry name" value="Ferritin-like"/>
    <property type="match status" value="1"/>
</dbReference>
<dbReference type="AlphaFoldDB" id="A0A4U3M7R1"/>
<dbReference type="Gene3D" id="1.20.1260.10">
    <property type="match status" value="1"/>
</dbReference>
<dbReference type="Pfam" id="PF14530">
    <property type="entry name" value="DUF4439"/>
    <property type="match status" value="1"/>
</dbReference>
<dbReference type="InterPro" id="IPR012347">
    <property type="entry name" value="Ferritin-like"/>
</dbReference>
<evidence type="ECO:0000313" key="4">
    <source>
        <dbReference type="Proteomes" id="UP000308705"/>
    </source>
</evidence>
<dbReference type="OrthoDB" id="3855078at2"/>
<feature type="compositionally biased region" description="Low complexity" evidence="1">
    <location>
        <begin position="157"/>
        <end position="167"/>
    </location>
</feature>
<gene>
    <name evidence="3" type="ORF">FDA94_27900</name>
</gene>
<dbReference type="InterPro" id="IPR029447">
    <property type="entry name" value="DUF4439"/>
</dbReference>
<protein>
    <submittedName>
        <fullName evidence="3">DUF4439 domain-containing protein</fullName>
    </submittedName>
</protein>
<evidence type="ECO:0000259" key="2">
    <source>
        <dbReference type="Pfam" id="PF14530"/>
    </source>
</evidence>
<accession>A0A4U3M7R1</accession>
<reference evidence="3 4" key="1">
    <citation type="submission" date="2019-04" db="EMBL/GenBank/DDBJ databases">
        <title>Herbidospora sp. NEAU-GS14.nov., a novel actinomycete isolated from soil.</title>
        <authorList>
            <person name="Han L."/>
        </authorList>
    </citation>
    <scope>NUCLEOTIDE SEQUENCE [LARGE SCALE GENOMIC DNA]</scope>
    <source>
        <strain evidence="3 4">NEAU-GS14</strain>
    </source>
</reference>
<dbReference type="CDD" id="cd00657">
    <property type="entry name" value="Ferritin_like"/>
    <property type="match status" value="1"/>
</dbReference>
<feature type="region of interest" description="Disordered" evidence="1">
    <location>
        <begin position="134"/>
        <end position="179"/>
    </location>
</feature>
<dbReference type="EMBL" id="SZQA01000031">
    <property type="protein sequence ID" value="TKK85005.1"/>
    <property type="molecule type" value="Genomic_DNA"/>
</dbReference>